<feature type="compositionally biased region" description="Basic and acidic residues" evidence="1">
    <location>
        <begin position="122"/>
        <end position="143"/>
    </location>
</feature>
<accession>A0ABN8QMY4</accession>
<protein>
    <submittedName>
        <fullName evidence="2">Uncharacterized protein</fullName>
    </submittedName>
</protein>
<feature type="region of interest" description="Disordered" evidence="1">
    <location>
        <begin position="113"/>
        <end position="170"/>
    </location>
</feature>
<dbReference type="InterPro" id="IPR027816">
    <property type="entry name" value="MAJIN"/>
</dbReference>
<evidence type="ECO:0000313" key="2">
    <source>
        <dbReference type="EMBL" id="CAH3167584.1"/>
    </source>
</evidence>
<dbReference type="EMBL" id="CALNXK010000141">
    <property type="protein sequence ID" value="CAH3167584.1"/>
    <property type="molecule type" value="Genomic_DNA"/>
</dbReference>
<dbReference type="Proteomes" id="UP001159405">
    <property type="component" value="Unassembled WGS sequence"/>
</dbReference>
<evidence type="ECO:0000256" key="1">
    <source>
        <dbReference type="SAM" id="MobiDB-lite"/>
    </source>
</evidence>
<reference evidence="2 3" key="1">
    <citation type="submission" date="2022-05" db="EMBL/GenBank/DDBJ databases">
        <authorList>
            <consortium name="Genoscope - CEA"/>
            <person name="William W."/>
        </authorList>
    </citation>
    <scope>NUCLEOTIDE SEQUENCE [LARGE SCALE GENOMIC DNA]</scope>
</reference>
<dbReference type="PANTHER" id="PTHR35824">
    <property type="entry name" value="MEMBRANE-ANCHORED JUNCTION PROTEIN MAJIN"/>
    <property type="match status" value="1"/>
</dbReference>
<organism evidence="2 3">
    <name type="scientific">Porites lobata</name>
    <dbReference type="NCBI Taxonomy" id="104759"/>
    <lineage>
        <taxon>Eukaryota</taxon>
        <taxon>Metazoa</taxon>
        <taxon>Cnidaria</taxon>
        <taxon>Anthozoa</taxon>
        <taxon>Hexacorallia</taxon>
        <taxon>Scleractinia</taxon>
        <taxon>Fungiina</taxon>
        <taxon>Poritidae</taxon>
        <taxon>Porites</taxon>
    </lineage>
</organism>
<comment type="caution">
    <text evidence="2">The sequence shown here is derived from an EMBL/GenBank/DDBJ whole genome shotgun (WGS) entry which is preliminary data.</text>
</comment>
<feature type="non-terminal residue" evidence="2">
    <location>
        <position position="194"/>
    </location>
</feature>
<gene>
    <name evidence="2" type="ORF">PLOB_00008764</name>
</gene>
<dbReference type="Pfam" id="PF15077">
    <property type="entry name" value="MAJIN"/>
    <property type="match status" value="1"/>
</dbReference>
<dbReference type="PANTHER" id="PTHR35824:SF1">
    <property type="entry name" value="MEMBRANE-ANCHORED JUNCTION PROTEIN"/>
    <property type="match status" value="1"/>
</dbReference>
<sequence length="194" mass="22585">MPLQPFKIGKKPDIRLVVYGDTIYKIKVTCRQSSDRESIRKLCQEEKNHKDLERVVCAILSSDDLTPVQTDSFVIYPYRTRWETREKVLFSRHGQALEAHKYAFTLYVEEKQAGHRPQLGRTSEKDEQSDEAKEPVNVAEERMGMPPTSSSTVKVTEYGQKNRHDVEEKDLKEFLRLQKLASEDDEEQTDGNYM</sequence>
<evidence type="ECO:0000313" key="3">
    <source>
        <dbReference type="Proteomes" id="UP001159405"/>
    </source>
</evidence>
<feature type="compositionally biased region" description="Basic and acidic residues" evidence="1">
    <location>
        <begin position="160"/>
        <end position="170"/>
    </location>
</feature>
<proteinExistence type="predicted"/>
<keyword evidence="3" id="KW-1185">Reference proteome</keyword>
<name>A0ABN8QMY4_9CNID</name>